<name>A0A2T7PWZ7_POMCA</name>
<feature type="compositionally biased region" description="Basic residues" evidence="6">
    <location>
        <begin position="303"/>
        <end position="314"/>
    </location>
</feature>
<proteinExistence type="inferred from homology"/>
<evidence type="ECO:0000313" key="8">
    <source>
        <dbReference type="Proteomes" id="UP000245119"/>
    </source>
</evidence>
<organism evidence="7 8">
    <name type="scientific">Pomacea canaliculata</name>
    <name type="common">Golden apple snail</name>
    <dbReference type="NCBI Taxonomy" id="400727"/>
    <lineage>
        <taxon>Eukaryota</taxon>
        <taxon>Metazoa</taxon>
        <taxon>Spiralia</taxon>
        <taxon>Lophotrochozoa</taxon>
        <taxon>Mollusca</taxon>
        <taxon>Gastropoda</taxon>
        <taxon>Caenogastropoda</taxon>
        <taxon>Architaenioglossa</taxon>
        <taxon>Ampullarioidea</taxon>
        <taxon>Ampullariidae</taxon>
        <taxon>Pomacea</taxon>
    </lineage>
</organism>
<feature type="compositionally biased region" description="Basic residues" evidence="6">
    <location>
        <begin position="323"/>
        <end position="344"/>
    </location>
</feature>
<sequence length="358" mass="40389">MANMEVAKFEEILGSKAKNFKSIDVQKALDVEVDAGNLAIYDPNMLDLASKNTEESLKAVTRDNVQLLLNRLWELPVERRENVIIVKLPEPTTKLPREKAVPKEKPLTKWQQYAKLKGIKNTKKGRMLWDPEAKEWRPRWGYNRINSEKEKWAIEVKEGADAFEDPFAKLKKEKQERVAKNELQRLRNFARARKMKVSTDGPASSAPAKDEILKSLAVTRRSDASMGKFSETLPKEAKNKFSGRKRKFEQNNVSAAQEKQRHLDIISKLESGQAVLDVQKATNAVMNAEDQARANETHDSKDMKKRKTAGKSGKKGQFGKAVKMGKGKTGKGKMGKGRVGKGKMGKGQMGKGQMRKRK</sequence>
<feature type="compositionally biased region" description="Basic and acidic residues" evidence="6">
    <location>
        <begin position="290"/>
        <end position="302"/>
    </location>
</feature>
<protein>
    <recommendedName>
        <fullName evidence="5">Ribosome biogenesis regulatory protein</fullName>
    </recommendedName>
</protein>
<dbReference type="Pfam" id="PF04939">
    <property type="entry name" value="RRS1"/>
    <property type="match status" value="1"/>
</dbReference>
<keyword evidence="3 5" id="KW-0690">Ribosome biogenesis</keyword>
<dbReference type="Proteomes" id="UP000245119">
    <property type="component" value="Linkage Group LG1"/>
</dbReference>
<dbReference type="GO" id="GO:0030687">
    <property type="term" value="C:preribosome, large subunit precursor"/>
    <property type="evidence" value="ECO:0007669"/>
    <property type="project" value="TreeGrafter"/>
</dbReference>
<dbReference type="EMBL" id="PZQS01000001">
    <property type="protein sequence ID" value="PVD37920.1"/>
    <property type="molecule type" value="Genomic_DNA"/>
</dbReference>
<accession>A0A2T7PWZ7</accession>
<evidence type="ECO:0000256" key="3">
    <source>
        <dbReference type="ARBA" id="ARBA00022517"/>
    </source>
</evidence>
<dbReference type="GO" id="GO:0000447">
    <property type="term" value="P:endonucleolytic cleavage in ITS1 to separate SSU-rRNA from 5.8S rRNA and LSU-rRNA from tricistronic rRNA transcript (SSU-rRNA, 5.8S rRNA, LSU-rRNA)"/>
    <property type="evidence" value="ECO:0007669"/>
    <property type="project" value="TreeGrafter"/>
</dbReference>
<dbReference type="InterPro" id="IPR007023">
    <property type="entry name" value="Ribosom_reg"/>
</dbReference>
<comment type="function">
    <text evidence="5">Involved in ribosomal large subunit assembly.</text>
</comment>
<dbReference type="GO" id="GO:0042273">
    <property type="term" value="P:ribosomal large subunit biogenesis"/>
    <property type="evidence" value="ECO:0007669"/>
    <property type="project" value="TreeGrafter"/>
</dbReference>
<dbReference type="OrthoDB" id="28455at2759"/>
<dbReference type="GO" id="GO:0005730">
    <property type="term" value="C:nucleolus"/>
    <property type="evidence" value="ECO:0007669"/>
    <property type="project" value="TreeGrafter"/>
</dbReference>
<evidence type="ECO:0000256" key="2">
    <source>
        <dbReference type="ARBA" id="ARBA00010077"/>
    </source>
</evidence>
<dbReference type="OMA" id="ACDKNRI"/>
<comment type="similarity">
    <text evidence="2 5">Belongs to the RRS1 family.</text>
</comment>
<evidence type="ECO:0000256" key="1">
    <source>
        <dbReference type="ARBA" id="ARBA00004123"/>
    </source>
</evidence>
<evidence type="ECO:0000256" key="5">
    <source>
        <dbReference type="RuleBase" id="RU364132"/>
    </source>
</evidence>
<reference evidence="7 8" key="1">
    <citation type="submission" date="2018-04" db="EMBL/GenBank/DDBJ databases">
        <title>The genome of golden apple snail Pomacea canaliculata provides insight into stress tolerance and invasive adaptation.</title>
        <authorList>
            <person name="Liu C."/>
            <person name="Liu B."/>
            <person name="Ren Y."/>
            <person name="Zhang Y."/>
            <person name="Wang H."/>
            <person name="Li S."/>
            <person name="Jiang F."/>
            <person name="Yin L."/>
            <person name="Zhang G."/>
            <person name="Qian W."/>
            <person name="Fan W."/>
        </authorList>
    </citation>
    <scope>NUCLEOTIDE SEQUENCE [LARGE SCALE GENOMIC DNA]</scope>
    <source>
        <strain evidence="7">SZHN2017</strain>
        <tissue evidence="7">Muscle</tissue>
    </source>
</reference>
<comment type="subcellular location">
    <subcellularLocation>
        <location evidence="1 5">Nucleus</location>
    </subcellularLocation>
</comment>
<evidence type="ECO:0000256" key="4">
    <source>
        <dbReference type="ARBA" id="ARBA00023242"/>
    </source>
</evidence>
<dbReference type="STRING" id="400727.A0A2T7PWZ7"/>
<dbReference type="PANTHER" id="PTHR17602">
    <property type="entry name" value="RIBOSOME BIOGENESIS REGULATORY PROTEIN"/>
    <property type="match status" value="1"/>
</dbReference>
<evidence type="ECO:0000313" key="7">
    <source>
        <dbReference type="EMBL" id="PVD37920.1"/>
    </source>
</evidence>
<evidence type="ECO:0000256" key="6">
    <source>
        <dbReference type="SAM" id="MobiDB-lite"/>
    </source>
</evidence>
<keyword evidence="8" id="KW-1185">Reference proteome</keyword>
<feature type="region of interest" description="Disordered" evidence="6">
    <location>
        <begin position="286"/>
        <end position="358"/>
    </location>
</feature>
<dbReference type="AlphaFoldDB" id="A0A2T7PWZ7"/>
<gene>
    <name evidence="7" type="ORF">C0Q70_00522</name>
</gene>
<comment type="caution">
    <text evidence="7">The sequence shown here is derived from an EMBL/GenBank/DDBJ whole genome shotgun (WGS) entry which is preliminary data.</text>
</comment>
<feature type="region of interest" description="Disordered" evidence="6">
    <location>
        <begin position="227"/>
        <end position="258"/>
    </location>
</feature>
<dbReference type="PANTHER" id="PTHR17602:SF4">
    <property type="entry name" value="RIBOSOME BIOGENESIS REGULATORY PROTEIN HOMOLOG"/>
    <property type="match status" value="1"/>
</dbReference>
<keyword evidence="4 5" id="KW-0539">Nucleus</keyword>